<accession>A0A0A1T521</accession>
<evidence type="ECO:0000256" key="5">
    <source>
        <dbReference type="SAM" id="MobiDB-lite"/>
    </source>
</evidence>
<dbReference type="OrthoDB" id="26401at2759"/>
<evidence type="ECO:0000256" key="3">
    <source>
        <dbReference type="ARBA" id="ARBA00022776"/>
    </source>
</evidence>
<comment type="similarity">
    <text evidence="1">Belongs to the APC1 family.</text>
</comment>
<gene>
    <name evidence="7" type="ORF">VHEMI07913</name>
</gene>
<evidence type="ECO:0000313" key="8">
    <source>
        <dbReference type="Proteomes" id="UP000039046"/>
    </source>
</evidence>
<dbReference type="GO" id="GO:0007091">
    <property type="term" value="P:metaphase/anaphase transition of mitotic cell cycle"/>
    <property type="evidence" value="ECO:0007669"/>
    <property type="project" value="TreeGrafter"/>
</dbReference>
<keyword evidence="8" id="KW-1185">Reference proteome</keyword>
<dbReference type="InterPro" id="IPR049255">
    <property type="entry name" value="Apc1_N"/>
</dbReference>
<dbReference type="Proteomes" id="UP000039046">
    <property type="component" value="Unassembled WGS sequence"/>
</dbReference>
<keyword evidence="2" id="KW-0132">Cell division</keyword>
<dbReference type="PANTHER" id="PTHR12827:SF3">
    <property type="entry name" value="ANAPHASE-PROMOTING COMPLEX SUBUNIT 1"/>
    <property type="match status" value="1"/>
</dbReference>
<feature type="domain" description="Anaphase-promoting complex subunit 1 N-terminal" evidence="6">
    <location>
        <begin position="31"/>
        <end position="747"/>
    </location>
</feature>
<dbReference type="STRING" id="1531966.A0A0A1T521"/>
<evidence type="ECO:0000313" key="7">
    <source>
        <dbReference type="EMBL" id="CEJ92251.1"/>
    </source>
</evidence>
<evidence type="ECO:0000259" key="6">
    <source>
        <dbReference type="Pfam" id="PF12859"/>
    </source>
</evidence>
<dbReference type="FunFam" id="1.25.10.10:FF:000531">
    <property type="entry name" value="Negative regulator of mitosis"/>
    <property type="match status" value="1"/>
</dbReference>
<dbReference type="Gene3D" id="1.25.10.10">
    <property type="entry name" value="Leucine-rich Repeat Variant"/>
    <property type="match status" value="3"/>
</dbReference>
<evidence type="ECO:0000256" key="1">
    <source>
        <dbReference type="ARBA" id="ARBA00010547"/>
    </source>
</evidence>
<organism evidence="7 8">
    <name type="scientific">[Torrubiella] hemipterigena</name>
    <dbReference type="NCBI Taxonomy" id="1531966"/>
    <lineage>
        <taxon>Eukaryota</taxon>
        <taxon>Fungi</taxon>
        <taxon>Dikarya</taxon>
        <taxon>Ascomycota</taxon>
        <taxon>Pezizomycotina</taxon>
        <taxon>Sordariomycetes</taxon>
        <taxon>Hypocreomycetidae</taxon>
        <taxon>Hypocreales</taxon>
        <taxon>Clavicipitaceae</taxon>
        <taxon>Clavicipitaceae incertae sedis</taxon>
        <taxon>'Torrubiella' clade</taxon>
    </lineage>
</organism>
<reference evidence="7 8" key="1">
    <citation type="journal article" date="2015" name="Genome Announc.">
        <title>Draft Genome Sequence and Gene Annotation of the Entomopathogenic Fungus Verticillium hemipterigenum.</title>
        <authorList>
            <person name="Horn F."/>
            <person name="Habel A."/>
            <person name="Scharf D.H."/>
            <person name="Dworschak J."/>
            <person name="Brakhage A.A."/>
            <person name="Guthke R."/>
            <person name="Hertweck C."/>
            <person name="Linde J."/>
        </authorList>
    </citation>
    <scope>NUCLEOTIDE SEQUENCE [LARGE SCALE GENOMIC DNA]</scope>
</reference>
<dbReference type="EMBL" id="CDHN01000004">
    <property type="protein sequence ID" value="CEJ92251.1"/>
    <property type="molecule type" value="Genomic_DNA"/>
</dbReference>
<dbReference type="GO" id="GO:0031145">
    <property type="term" value="P:anaphase-promoting complex-dependent catabolic process"/>
    <property type="evidence" value="ECO:0007669"/>
    <property type="project" value="TreeGrafter"/>
</dbReference>
<dbReference type="GO" id="GO:0070979">
    <property type="term" value="P:protein K11-linked ubiquitination"/>
    <property type="evidence" value="ECO:0007669"/>
    <property type="project" value="TreeGrafter"/>
</dbReference>
<dbReference type="InterPro" id="IPR011989">
    <property type="entry name" value="ARM-like"/>
</dbReference>
<dbReference type="HOGENOM" id="CLU_000746_0_0_1"/>
<dbReference type="InterPro" id="IPR024990">
    <property type="entry name" value="Apc1"/>
</dbReference>
<feature type="compositionally biased region" description="Low complexity" evidence="5">
    <location>
        <begin position="401"/>
        <end position="414"/>
    </location>
</feature>
<keyword evidence="4" id="KW-0131">Cell cycle</keyword>
<dbReference type="GO" id="GO:0005680">
    <property type="term" value="C:anaphase-promoting complex"/>
    <property type="evidence" value="ECO:0007669"/>
    <property type="project" value="InterPro"/>
</dbReference>
<protein>
    <recommendedName>
        <fullName evidence="6">Anaphase-promoting complex subunit 1 N-terminal domain-containing protein</fullName>
    </recommendedName>
</protein>
<evidence type="ECO:0000256" key="4">
    <source>
        <dbReference type="ARBA" id="ARBA00023306"/>
    </source>
</evidence>
<feature type="region of interest" description="Disordered" evidence="5">
    <location>
        <begin position="336"/>
        <end position="452"/>
    </location>
</feature>
<dbReference type="PANTHER" id="PTHR12827">
    <property type="entry name" value="MEIOTIC CHECKPOINT REGULATOR TSG24 FAMILY MEMBER"/>
    <property type="match status" value="1"/>
</dbReference>
<dbReference type="GO" id="GO:0051301">
    <property type="term" value="P:cell division"/>
    <property type="evidence" value="ECO:0007669"/>
    <property type="project" value="UniProtKB-KW"/>
</dbReference>
<dbReference type="FunFam" id="1.25.10.10:FF:000283">
    <property type="entry name" value="Anaphase-promoting complex subunit 1"/>
    <property type="match status" value="1"/>
</dbReference>
<proteinExistence type="inferred from homology"/>
<keyword evidence="3" id="KW-0498">Mitosis</keyword>
<evidence type="ECO:0000256" key="2">
    <source>
        <dbReference type="ARBA" id="ARBA00022618"/>
    </source>
</evidence>
<sequence length="1948" mass="217781">MASVTSLGLHQPSGLRHAIEEQILPANPPDASYRWIIDSARDGQQIVEDELLVTETAVIWSRGRIVCKTFRFDNEKEQIVKALLAYFPNSHSTANRNKAAKAASSSDRKTDDEPLEKALVVFLKTQAHIYFLSGTSHIVHIPFEVEAACAGPVGVLIQRKRDANKPPAALKFPRVPTNSFISSQVTDSTSSQQSFIVDGVEPSSQKPLAIGLNSSLAQLFEDPVTQTASQWPRLVSLMDPLLELGLVVTDHKPQTPRPKYRRQPRNSNFLDPAEQLLHVEQIPLPGACFQEEELIIAVTVNAEANLYSIWRLKYLEHEDPFVRKRKILKEKASRRRSSIAPPYLGTPATPAKPGLRESFGAPLPGKRQRNSDRVEKPVDLVSSLEKHDKEGSAVTRRSSRRLSSMLARADLSASQERSAFADQPTIPTTRRHDSYSNIHARSSSGFGHQGRGSLNSLLEAPLDVDLHEGFHNMGLDDPDFDGLQKDLLFSRIYQFPLEKTHVHVTDPTSILKNSQVFTLCSPSFATNEHSRNQLLIGVQDAEERRLNIVDLNIVLRRIPEADQKANGRTSSIAITSADLRKAKNVVDSCKLVDDDHSAILILSESMDGRHELSTQAPWSERTTLWPELVFVDDTRSLQYQGRKVDRDIKHRKSEVIDLLNGSIVGLRYPRSFGVVDAVDVDGRLHQLKIQLRPRNPQVGRVLAMCRNILEDANGERMHGGWLHVMQWLKLQNEPLPDPEWSAVTILLFTLILNLGRGDSNAMQTARLPMRRRRNASGSFGSVRDMDDWKLMEAAESTNSLGCPPWMTNRGWQWALHEDADVTASPSLDDGPVPKFISRHVGLTRDYMVSQQGAFAIGPNGYLPTSLARNDESRRKTSEDILLALHLLLEEEKLDIMSPEHATSGRTDLRVVLCQLARWLRWHNFMAIYELGIQEDVDRKYDSELVLNPPIPAPATCPNILEWIQNRFMGMRSQYRTPMDIYYADKQLSEDEKMLDTRWDSIVPRTMMFKRFFRMLKPTSSAVEMVEAMHHCGLTKYILQTLPEGVLVPLQDAITLCQPHPPHAWSPELLELVKRSDMISVLSRNKPTQTTSNNLLAPSHNAAWDFRLLCQSVAETNNLGYDDGEGTERQAVIRALFKEDRRLNEAQDLLSTHKSRAVFFKSHELWTESEYLEKQKELVARIATGTLAIPAGRGLLYFSLRFPLITQKLHIGGFNLNCIIKPTNVTVGVDKSMFTEEKVCWGFFHQGVAAGLAISPQAKGIDTSWILYNKPGQELSNRHAGFLLALGLNGHLKDVAKWVAFKYLTPKHTMTSIGLLLGLAASYMGTMDSLITRLLSVHATRMLPRGAAELNLSPLTQTSGIMGIGLLYCNSQHRRMSEIMLSEIEHIEDEDEEEPLRSECYRLAAGFALGFINLGKGNDLKGLSDMKLTDKLITHATSTKIVEIVHVLDRAAAGAVMAIALIFMKTEDQIVARKIDVPESILQFDYVRPDILLLRTVAKNIILWSKIEPTMAWVESSLPAAYRSQAKLSSIRRLKSTDLPFFSILAGICFSIALRFSGSASTKVRDLLLHYLDQFMRIASIEPTERDHPDAAPLYDEELARANARMCQDVLALSTGIVMAGTGDIAVLRRLRALHGRDDPNVPYGSHLAAHLAIGALFLGCGTATFGTSNIAIASLLLSFYPVLPTNVMDNRAHLQAFRHFWVLAAEQRCLVAKDVLTDQPVSIPVHIRLRTPNNVESVAHRTTPCLLPPLDQILSLSTKSGSRYWDVRLDFSDDKVREAFAETQSIYLRRRPPVEGTFTSTLSALGDAGKDQNPLQWILHLDSLESVSYAQKAALLNNAEDEQDIGAAVDAKMEMERGILDGGDMERLEGTKLLFEWSAVRDRLAPRKNQPASTAAESMATMTASMQLHAEHADDDDGEAHGTTWFMRDSDIESLKGKVWLAAREADE</sequence>
<feature type="compositionally biased region" description="Basic and acidic residues" evidence="5">
    <location>
        <begin position="369"/>
        <end position="391"/>
    </location>
</feature>
<name>A0A0A1T521_9HYPO</name>
<feature type="compositionally biased region" description="Polar residues" evidence="5">
    <location>
        <begin position="435"/>
        <end position="452"/>
    </location>
</feature>
<dbReference type="Pfam" id="PF12859">
    <property type="entry name" value="ANAPC1"/>
    <property type="match status" value="1"/>
</dbReference>
<dbReference type="GO" id="GO:0060090">
    <property type="term" value="F:molecular adaptor activity"/>
    <property type="evidence" value="ECO:0007669"/>
    <property type="project" value="TreeGrafter"/>
</dbReference>